<dbReference type="AlphaFoldDB" id="A0A8B3CN00"/>
<sequence length="83" mass="9541">MSLKPRRESSKKGNGIEELLQNPSKRAVSHVPADSSLRDFVRVPTTFLSKKKRRLTIRNPNSSEDLRKSSHFSKLEKTFRSCL</sequence>
<name>A0A8B3CN00_9LEPT</name>
<evidence type="ECO:0000313" key="3">
    <source>
        <dbReference type="Proteomes" id="UP000266669"/>
    </source>
</evidence>
<accession>A0A8B3CN00</accession>
<dbReference type="Proteomes" id="UP000266669">
    <property type="component" value="Unassembled WGS sequence"/>
</dbReference>
<protein>
    <submittedName>
        <fullName evidence="2">Uncharacterized protein</fullName>
    </submittedName>
</protein>
<dbReference type="EMBL" id="QHCS01000008">
    <property type="protein sequence ID" value="RHX83467.1"/>
    <property type="molecule type" value="Genomic_DNA"/>
</dbReference>
<feature type="compositionally biased region" description="Basic and acidic residues" evidence="1">
    <location>
        <begin position="1"/>
        <end position="15"/>
    </location>
</feature>
<gene>
    <name evidence="2" type="ORF">DLM78_20915</name>
</gene>
<feature type="region of interest" description="Disordered" evidence="1">
    <location>
        <begin position="1"/>
        <end position="31"/>
    </location>
</feature>
<comment type="caution">
    <text evidence="2">The sequence shown here is derived from an EMBL/GenBank/DDBJ whole genome shotgun (WGS) entry which is preliminary data.</text>
</comment>
<organism evidence="2 3">
    <name type="scientific">Leptospira stimsonii</name>
    <dbReference type="NCBI Taxonomy" id="2202203"/>
    <lineage>
        <taxon>Bacteria</taxon>
        <taxon>Pseudomonadati</taxon>
        <taxon>Spirochaetota</taxon>
        <taxon>Spirochaetia</taxon>
        <taxon>Leptospirales</taxon>
        <taxon>Leptospiraceae</taxon>
        <taxon>Leptospira</taxon>
    </lineage>
</organism>
<reference evidence="3" key="1">
    <citation type="submission" date="2018-05" db="EMBL/GenBank/DDBJ databases">
        <title>Leptospira yasudae sp. nov. and Leptospira stimsonii sp. nov., two pathogenic species of the genus Leptospira isolated from environmental sources.</title>
        <authorList>
            <person name="Casanovas-Massana A."/>
            <person name="Hamond C."/>
            <person name="Santos L.A."/>
            <person name="Hacker K.P."/>
            <person name="Balassiano I."/>
            <person name="Medeiros M.A."/>
            <person name="Reis M.G."/>
            <person name="Ko A.I."/>
            <person name="Wunder E.A."/>
        </authorList>
    </citation>
    <scope>NUCLEOTIDE SEQUENCE [LARGE SCALE GENOMIC DNA]</scope>
    <source>
        <strain evidence="3">AMB6-RJ</strain>
    </source>
</reference>
<evidence type="ECO:0000256" key="1">
    <source>
        <dbReference type="SAM" id="MobiDB-lite"/>
    </source>
</evidence>
<evidence type="ECO:0000313" key="2">
    <source>
        <dbReference type="EMBL" id="RHX83467.1"/>
    </source>
</evidence>
<proteinExistence type="predicted"/>